<evidence type="ECO:0000313" key="1">
    <source>
        <dbReference type="EMBL" id="JAH44075.1"/>
    </source>
</evidence>
<protein>
    <submittedName>
        <fullName evidence="1">Uncharacterized protein</fullName>
    </submittedName>
</protein>
<dbReference type="EMBL" id="GBXM01064502">
    <property type="protein sequence ID" value="JAH44075.1"/>
    <property type="molecule type" value="Transcribed_RNA"/>
</dbReference>
<sequence length="40" mass="4618">MQLVLKISFEMCPLAIQAPTLKILFYRPEPNLTDWSDHSA</sequence>
<accession>A0A0E9STU6</accession>
<proteinExistence type="predicted"/>
<reference evidence="1" key="1">
    <citation type="submission" date="2014-11" db="EMBL/GenBank/DDBJ databases">
        <authorList>
            <person name="Amaro Gonzalez C."/>
        </authorList>
    </citation>
    <scope>NUCLEOTIDE SEQUENCE</scope>
</reference>
<reference evidence="1" key="2">
    <citation type="journal article" date="2015" name="Fish Shellfish Immunol.">
        <title>Early steps in the European eel (Anguilla anguilla)-Vibrio vulnificus interaction in the gills: Role of the RtxA13 toxin.</title>
        <authorList>
            <person name="Callol A."/>
            <person name="Pajuelo D."/>
            <person name="Ebbesson L."/>
            <person name="Teles M."/>
            <person name="MacKenzie S."/>
            <person name="Amaro C."/>
        </authorList>
    </citation>
    <scope>NUCLEOTIDE SEQUENCE</scope>
</reference>
<dbReference type="AlphaFoldDB" id="A0A0E9STU6"/>
<name>A0A0E9STU6_ANGAN</name>
<organism evidence="1">
    <name type="scientific">Anguilla anguilla</name>
    <name type="common">European freshwater eel</name>
    <name type="synonym">Muraena anguilla</name>
    <dbReference type="NCBI Taxonomy" id="7936"/>
    <lineage>
        <taxon>Eukaryota</taxon>
        <taxon>Metazoa</taxon>
        <taxon>Chordata</taxon>
        <taxon>Craniata</taxon>
        <taxon>Vertebrata</taxon>
        <taxon>Euteleostomi</taxon>
        <taxon>Actinopterygii</taxon>
        <taxon>Neopterygii</taxon>
        <taxon>Teleostei</taxon>
        <taxon>Anguilliformes</taxon>
        <taxon>Anguillidae</taxon>
        <taxon>Anguilla</taxon>
    </lineage>
</organism>